<evidence type="ECO:0000313" key="3">
    <source>
        <dbReference type="Proteomes" id="UP000076761"/>
    </source>
</evidence>
<dbReference type="AlphaFoldDB" id="A0A165VBA1"/>
<name>A0A165VBA1_9AGAM</name>
<dbReference type="InParanoid" id="A0A165VBA1"/>
<organism evidence="2 3">
    <name type="scientific">Neolentinus lepideus HHB14362 ss-1</name>
    <dbReference type="NCBI Taxonomy" id="1314782"/>
    <lineage>
        <taxon>Eukaryota</taxon>
        <taxon>Fungi</taxon>
        <taxon>Dikarya</taxon>
        <taxon>Basidiomycota</taxon>
        <taxon>Agaricomycotina</taxon>
        <taxon>Agaricomycetes</taxon>
        <taxon>Gloeophyllales</taxon>
        <taxon>Gloeophyllaceae</taxon>
        <taxon>Neolentinus</taxon>
    </lineage>
</organism>
<dbReference type="InterPro" id="IPR041588">
    <property type="entry name" value="Integrase_H2C2"/>
</dbReference>
<dbReference type="OrthoDB" id="3249394at2759"/>
<sequence length="110" mass="12567">PKSAENSSETKNNSLLGYITETGGTNLEEGIRKRYSEDPWFKDILENPREYKNFIVEKGLSSIKNLQCIPDVQINGRSAQEVAISNAHTLLAHLGSHKTLELLRDHFWWK</sequence>
<gene>
    <name evidence="2" type="ORF">NEOLEDRAFT_1050149</name>
</gene>
<evidence type="ECO:0000259" key="1">
    <source>
        <dbReference type="Pfam" id="PF17921"/>
    </source>
</evidence>
<proteinExistence type="predicted"/>
<accession>A0A165VBA1</accession>
<feature type="non-terminal residue" evidence="2">
    <location>
        <position position="110"/>
    </location>
</feature>
<protein>
    <recommendedName>
        <fullName evidence="1">Integrase zinc-binding domain-containing protein</fullName>
    </recommendedName>
</protein>
<reference evidence="2 3" key="1">
    <citation type="journal article" date="2016" name="Mol. Biol. Evol.">
        <title>Comparative Genomics of Early-Diverging Mushroom-Forming Fungi Provides Insights into the Origins of Lignocellulose Decay Capabilities.</title>
        <authorList>
            <person name="Nagy L.G."/>
            <person name="Riley R."/>
            <person name="Tritt A."/>
            <person name="Adam C."/>
            <person name="Daum C."/>
            <person name="Floudas D."/>
            <person name="Sun H."/>
            <person name="Yadav J.S."/>
            <person name="Pangilinan J."/>
            <person name="Larsson K.H."/>
            <person name="Matsuura K."/>
            <person name="Barry K."/>
            <person name="Labutti K."/>
            <person name="Kuo R."/>
            <person name="Ohm R.A."/>
            <person name="Bhattacharya S.S."/>
            <person name="Shirouzu T."/>
            <person name="Yoshinaga Y."/>
            <person name="Martin F.M."/>
            <person name="Grigoriev I.V."/>
            <person name="Hibbett D.S."/>
        </authorList>
    </citation>
    <scope>NUCLEOTIDE SEQUENCE [LARGE SCALE GENOMIC DNA]</scope>
    <source>
        <strain evidence="2 3">HHB14362 ss-1</strain>
    </source>
</reference>
<dbReference type="Pfam" id="PF17921">
    <property type="entry name" value="Integrase_H2C2"/>
    <property type="match status" value="1"/>
</dbReference>
<dbReference type="STRING" id="1314782.A0A165VBA1"/>
<keyword evidence="3" id="KW-1185">Reference proteome</keyword>
<feature type="domain" description="Integrase zinc-binding" evidence="1">
    <location>
        <begin position="78"/>
        <end position="110"/>
    </location>
</feature>
<dbReference type="Proteomes" id="UP000076761">
    <property type="component" value="Unassembled WGS sequence"/>
</dbReference>
<dbReference type="EMBL" id="KV425554">
    <property type="protein sequence ID" value="KZT29438.1"/>
    <property type="molecule type" value="Genomic_DNA"/>
</dbReference>
<feature type="non-terminal residue" evidence="2">
    <location>
        <position position="1"/>
    </location>
</feature>
<evidence type="ECO:0000313" key="2">
    <source>
        <dbReference type="EMBL" id="KZT29438.1"/>
    </source>
</evidence>
<dbReference type="Gene3D" id="1.10.340.70">
    <property type="match status" value="1"/>
</dbReference>